<accession>A0ACC1N1H1</accession>
<proteinExistence type="predicted"/>
<comment type="caution">
    <text evidence="1">The sequence shown here is derived from an EMBL/GenBank/DDBJ whole genome shotgun (WGS) entry which is preliminary data.</text>
</comment>
<name>A0ACC1N1H1_9HYPO</name>
<dbReference type="Proteomes" id="UP001143910">
    <property type="component" value="Unassembled WGS sequence"/>
</dbReference>
<reference evidence="1" key="1">
    <citation type="submission" date="2022-08" db="EMBL/GenBank/DDBJ databases">
        <title>Genome Sequence of Lecanicillium fungicola.</title>
        <authorList>
            <person name="Buettner E."/>
        </authorList>
    </citation>
    <scope>NUCLEOTIDE SEQUENCE</scope>
    <source>
        <strain evidence="1">Babe33</strain>
    </source>
</reference>
<evidence type="ECO:0000313" key="1">
    <source>
        <dbReference type="EMBL" id="KAJ2972471.1"/>
    </source>
</evidence>
<gene>
    <name evidence="1" type="ORF">NQ176_g7138</name>
</gene>
<keyword evidence="2" id="KW-1185">Reference proteome</keyword>
<sequence>MTVESGIVSIANKGKASIWTEEAKYELLLRIIHHLKQNKTINWSRIKMKDRTTKSMTNVWTKINKDIAELDDLDDGTGSAITTPKKGNATKRKPTAQGDDGHEEPETPPRKKGRATSVKKSKNTTVKTEEQVYGSADEF</sequence>
<evidence type="ECO:0000313" key="2">
    <source>
        <dbReference type="Proteomes" id="UP001143910"/>
    </source>
</evidence>
<protein>
    <submittedName>
        <fullName evidence="1">Uncharacterized protein</fullName>
    </submittedName>
</protein>
<organism evidence="1 2">
    <name type="scientific">Zarea fungicola</name>
    <dbReference type="NCBI Taxonomy" id="93591"/>
    <lineage>
        <taxon>Eukaryota</taxon>
        <taxon>Fungi</taxon>
        <taxon>Dikarya</taxon>
        <taxon>Ascomycota</taxon>
        <taxon>Pezizomycotina</taxon>
        <taxon>Sordariomycetes</taxon>
        <taxon>Hypocreomycetidae</taxon>
        <taxon>Hypocreales</taxon>
        <taxon>Cordycipitaceae</taxon>
        <taxon>Zarea</taxon>
    </lineage>
</organism>
<dbReference type="EMBL" id="JANJQO010001142">
    <property type="protein sequence ID" value="KAJ2972471.1"/>
    <property type="molecule type" value="Genomic_DNA"/>
</dbReference>